<reference evidence="2" key="4">
    <citation type="submission" date="2025-08" db="UniProtKB">
        <authorList>
            <consortium name="Ensembl"/>
        </authorList>
    </citation>
    <scope>IDENTIFICATION</scope>
</reference>
<reference evidence="2" key="5">
    <citation type="submission" date="2025-09" db="UniProtKB">
        <authorList>
            <consortium name="Ensembl"/>
        </authorList>
    </citation>
    <scope>IDENTIFICATION</scope>
</reference>
<dbReference type="InParanoid" id="A0A4W3JAZ1"/>
<evidence type="ECO:0000313" key="2">
    <source>
        <dbReference type="Ensembl" id="ENSCMIP00000039387.1"/>
    </source>
</evidence>
<dbReference type="InterPro" id="IPR051057">
    <property type="entry name" value="PI-PLC_domain"/>
</dbReference>
<protein>
    <submittedName>
        <fullName evidence="2">Zgc:112023</fullName>
    </submittedName>
</protein>
<dbReference type="STRING" id="7868.ENSCMIP00000039387"/>
<dbReference type="PANTHER" id="PTHR13593:SF24">
    <property type="entry name" value="PI-PLC X DOMAIN-CONTAINING PROTEIN 1"/>
    <property type="match status" value="1"/>
</dbReference>
<reference evidence="3" key="1">
    <citation type="journal article" date="2006" name="Science">
        <title>Ancient noncoding elements conserved in the human genome.</title>
        <authorList>
            <person name="Venkatesh B."/>
            <person name="Kirkness E.F."/>
            <person name="Loh Y.H."/>
            <person name="Halpern A.L."/>
            <person name="Lee A.P."/>
            <person name="Johnson J."/>
            <person name="Dandona N."/>
            <person name="Viswanathan L.D."/>
            <person name="Tay A."/>
            <person name="Venter J.C."/>
            <person name="Strausberg R.L."/>
            <person name="Brenner S."/>
        </authorList>
    </citation>
    <scope>NUCLEOTIDE SEQUENCE [LARGE SCALE GENOMIC DNA]</scope>
</reference>
<dbReference type="InterPro" id="IPR017946">
    <property type="entry name" value="PLC-like_Pdiesterase_TIM-brl"/>
</dbReference>
<dbReference type="GO" id="GO:0006629">
    <property type="term" value="P:lipid metabolic process"/>
    <property type="evidence" value="ECO:0007669"/>
    <property type="project" value="InterPro"/>
</dbReference>
<evidence type="ECO:0000259" key="1">
    <source>
        <dbReference type="SMART" id="SM00148"/>
    </source>
</evidence>
<reference evidence="3" key="2">
    <citation type="journal article" date="2007" name="PLoS Biol.">
        <title>Survey sequencing and comparative analysis of the elephant shark (Callorhinchus milii) genome.</title>
        <authorList>
            <person name="Venkatesh B."/>
            <person name="Kirkness E.F."/>
            <person name="Loh Y.H."/>
            <person name="Halpern A.L."/>
            <person name="Lee A.P."/>
            <person name="Johnson J."/>
            <person name="Dandona N."/>
            <person name="Viswanathan L.D."/>
            <person name="Tay A."/>
            <person name="Venter J.C."/>
            <person name="Strausberg R.L."/>
            <person name="Brenner S."/>
        </authorList>
    </citation>
    <scope>NUCLEOTIDE SEQUENCE [LARGE SCALE GENOMIC DNA]</scope>
</reference>
<dbReference type="SUPFAM" id="SSF51695">
    <property type="entry name" value="PLC-like phosphodiesterases"/>
    <property type="match status" value="1"/>
</dbReference>
<proteinExistence type="predicted"/>
<evidence type="ECO:0000313" key="3">
    <source>
        <dbReference type="Proteomes" id="UP000314986"/>
    </source>
</evidence>
<reference evidence="3" key="3">
    <citation type="journal article" date="2014" name="Nature">
        <title>Elephant shark genome provides unique insights into gnathostome evolution.</title>
        <authorList>
            <consortium name="International Elephant Shark Genome Sequencing Consortium"/>
            <person name="Venkatesh B."/>
            <person name="Lee A.P."/>
            <person name="Ravi V."/>
            <person name="Maurya A.K."/>
            <person name="Lian M.M."/>
            <person name="Swann J.B."/>
            <person name="Ohta Y."/>
            <person name="Flajnik M.F."/>
            <person name="Sutoh Y."/>
            <person name="Kasahara M."/>
            <person name="Hoon S."/>
            <person name="Gangu V."/>
            <person name="Roy S.W."/>
            <person name="Irimia M."/>
            <person name="Korzh V."/>
            <person name="Kondrychyn I."/>
            <person name="Lim Z.W."/>
            <person name="Tay B.H."/>
            <person name="Tohari S."/>
            <person name="Kong K.W."/>
            <person name="Ho S."/>
            <person name="Lorente-Galdos B."/>
            <person name="Quilez J."/>
            <person name="Marques-Bonet T."/>
            <person name="Raney B.J."/>
            <person name="Ingham P.W."/>
            <person name="Tay A."/>
            <person name="Hillier L.W."/>
            <person name="Minx P."/>
            <person name="Boehm T."/>
            <person name="Wilson R.K."/>
            <person name="Brenner S."/>
            <person name="Warren W.C."/>
        </authorList>
    </citation>
    <scope>NUCLEOTIDE SEQUENCE [LARGE SCALE GENOMIC DNA]</scope>
</reference>
<dbReference type="Gene3D" id="3.20.20.190">
    <property type="entry name" value="Phosphatidylinositol (PI) phosphodiesterase"/>
    <property type="match status" value="1"/>
</dbReference>
<dbReference type="GO" id="GO:0008081">
    <property type="term" value="F:phosphoric diester hydrolase activity"/>
    <property type="evidence" value="ECO:0007669"/>
    <property type="project" value="InterPro"/>
</dbReference>
<dbReference type="Ensembl" id="ENSCMIT00000039957.1">
    <property type="protein sequence ID" value="ENSCMIP00000039387.1"/>
    <property type="gene ID" value="ENSCMIG00000016510.1"/>
</dbReference>
<dbReference type="Proteomes" id="UP000314986">
    <property type="component" value="Unassembled WGS sequence"/>
</dbReference>
<dbReference type="InterPro" id="IPR042158">
    <property type="entry name" value="PLCXD1/2/3"/>
</dbReference>
<dbReference type="GeneTree" id="ENSGT00940000161625"/>
<dbReference type="Pfam" id="PF26146">
    <property type="entry name" value="PI-PLC_X"/>
    <property type="match status" value="1"/>
</dbReference>
<dbReference type="PANTHER" id="PTHR13593">
    <property type="match status" value="1"/>
</dbReference>
<keyword evidence="3" id="KW-1185">Reference proteome</keyword>
<dbReference type="AlphaFoldDB" id="A0A4W3JAZ1"/>
<feature type="domain" description="Phosphatidylinositol-specific phospholipase C X" evidence="1">
    <location>
        <begin position="34"/>
        <end position="206"/>
    </location>
</feature>
<dbReference type="OMA" id="GDLWPHI"/>
<dbReference type="InterPro" id="IPR000909">
    <property type="entry name" value="PLipase_C_PInositol-sp_X_dom"/>
</dbReference>
<dbReference type="SMART" id="SM00148">
    <property type="entry name" value="PLCXc"/>
    <property type="match status" value="1"/>
</dbReference>
<accession>A0A4W3JAZ1</accession>
<name>A0A4W3JAZ1_CALMI</name>
<dbReference type="PROSITE" id="PS50007">
    <property type="entry name" value="PIPLC_X_DOMAIN"/>
    <property type="match status" value="1"/>
</dbReference>
<organism evidence="2 3">
    <name type="scientific">Callorhinchus milii</name>
    <name type="common">Ghost shark</name>
    <dbReference type="NCBI Taxonomy" id="7868"/>
    <lineage>
        <taxon>Eukaryota</taxon>
        <taxon>Metazoa</taxon>
        <taxon>Chordata</taxon>
        <taxon>Craniata</taxon>
        <taxon>Vertebrata</taxon>
        <taxon>Chondrichthyes</taxon>
        <taxon>Holocephali</taxon>
        <taxon>Chimaeriformes</taxon>
        <taxon>Callorhinchidae</taxon>
        <taxon>Callorhinchus</taxon>
    </lineage>
</organism>
<dbReference type="CDD" id="cd08616">
    <property type="entry name" value="PI-PLCXD1c"/>
    <property type="match status" value="1"/>
</dbReference>
<sequence>MTDSRNIQQQLPAGFLQNRDFSHWMSELPEKLWDQPLCNLAIPGSHDSMTYCLDMNSPIVPSEPSILYYLDYLLPYLTRPEIYKWCTTQDFDVSQQLEAGIRYLDLRIAHKPKDSAEHLYFTHGIYTSITVQEGLTDIRTWLETHPKEVVILGCKNFEGMDKRKHRQLIMMMKNIFRSKICPQTSVEFITLRNLWASGFQVIISYEDAIAAEYRELWPSIPYWWANTYNPEQLIQFLDSHKQAGRPDGFFVAGINLTENVWYILTHLSSSLKSLTFSNYPLLTDWIEAQMPGPGKSCVNIIAGDFIEAAYLVRTVVELNNKLL</sequence>